<keyword evidence="2" id="KW-0812">Transmembrane</keyword>
<evidence type="ECO:0000313" key="4">
    <source>
        <dbReference type="Proteomes" id="UP001240447"/>
    </source>
</evidence>
<accession>A0ABT9NPG3</accession>
<keyword evidence="4" id="KW-1185">Reference proteome</keyword>
<gene>
    <name evidence="3" type="ORF">J2S59_002131</name>
</gene>
<proteinExistence type="predicted"/>
<organism evidence="3 4">
    <name type="scientific">Nocardioides massiliensis</name>
    <dbReference type="NCBI Taxonomy" id="1325935"/>
    <lineage>
        <taxon>Bacteria</taxon>
        <taxon>Bacillati</taxon>
        <taxon>Actinomycetota</taxon>
        <taxon>Actinomycetes</taxon>
        <taxon>Propionibacteriales</taxon>
        <taxon>Nocardioidaceae</taxon>
        <taxon>Nocardioides</taxon>
    </lineage>
</organism>
<evidence type="ECO:0000256" key="2">
    <source>
        <dbReference type="SAM" id="Phobius"/>
    </source>
</evidence>
<dbReference type="EMBL" id="JAUSQM010000001">
    <property type="protein sequence ID" value="MDP9822322.1"/>
    <property type="molecule type" value="Genomic_DNA"/>
</dbReference>
<protein>
    <submittedName>
        <fullName evidence="3">Uncharacterized protein</fullName>
    </submittedName>
</protein>
<reference evidence="3 4" key="1">
    <citation type="submission" date="2023-07" db="EMBL/GenBank/DDBJ databases">
        <title>Sequencing the genomes of 1000 actinobacteria strains.</title>
        <authorList>
            <person name="Klenk H.-P."/>
        </authorList>
    </citation>
    <scope>NUCLEOTIDE SEQUENCE [LARGE SCALE GENOMIC DNA]</scope>
    <source>
        <strain evidence="3 4">GD13</strain>
    </source>
</reference>
<dbReference type="RefSeq" id="WP_306825094.1">
    <property type="nucleotide sequence ID" value="NZ_JAUSQM010000001.1"/>
</dbReference>
<dbReference type="Proteomes" id="UP001240447">
    <property type="component" value="Unassembled WGS sequence"/>
</dbReference>
<evidence type="ECO:0000256" key="1">
    <source>
        <dbReference type="SAM" id="MobiDB-lite"/>
    </source>
</evidence>
<feature type="region of interest" description="Disordered" evidence="1">
    <location>
        <begin position="98"/>
        <end position="122"/>
    </location>
</feature>
<evidence type="ECO:0000313" key="3">
    <source>
        <dbReference type="EMBL" id="MDP9822322.1"/>
    </source>
</evidence>
<keyword evidence="2" id="KW-1133">Transmembrane helix</keyword>
<comment type="caution">
    <text evidence="3">The sequence shown here is derived from an EMBL/GenBank/DDBJ whole genome shotgun (WGS) entry which is preliminary data.</text>
</comment>
<feature type="transmembrane region" description="Helical" evidence="2">
    <location>
        <begin position="54"/>
        <end position="74"/>
    </location>
</feature>
<keyword evidence="2" id="KW-0472">Membrane</keyword>
<sequence>MTTMRFLPAPAARAWRRAGVVTALTLTGVLATVAPASASVPEGWDTAESVSGLQFLLVLLVFPLVAFLVIWVLAHLAASRPPRYAKAVELHQGQTWMGGPQKGVQAATGTSAEETGGASARW</sequence>
<name>A0ABT9NPG3_9ACTN</name>